<evidence type="ECO:0000313" key="3">
    <source>
        <dbReference type="Proteomes" id="UP001302126"/>
    </source>
</evidence>
<name>A0AAN6WT46_9PEZI</name>
<comment type="caution">
    <text evidence="2">The sequence shown here is derived from an EMBL/GenBank/DDBJ whole genome shotgun (WGS) entry which is preliminary data.</text>
</comment>
<sequence length="265" mass="28982">MTVPDPSIPSGHAVTQYATTSSKLAARLAIHNYNTHTEDWFVWASSRIPKTGSILEVGAGTGALWSHLPPKALSSITPLTLTDFSPAMCDALRTTPISGLPNVSVQQCDATSLPFASETYDTVIANHMLYHVDDPDSALAEFQRVLKPGGLLVIALNGLDHLDELLDIGARVGRPSTIRNQARITAETAAEQIGRRFEVLNEERFPGAFRVPEAKPVLDYLDSLGEEDLDAEKKEVARRFVESRIQRDGAFEVTKNMVLFTARKA</sequence>
<evidence type="ECO:0000259" key="1">
    <source>
        <dbReference type="Pfam" id="PF08241"/>
    </source>
</evidence>
<protein>
    <submittedName>
        <fullName evidence="2">Methyltransferase type 11</fullName>
    </submittedName>
</protein>
<dbReference type="Proteomes" id="UP001302126">
    <property type="component" value="Unassembled WGS sequence"/>
</dbReference>
<dbReference type="CDD" id="cd02440">
    <property type="entry name" value="AdoMet_MTases"/>
    <property type="match status" value="1"/>
</dbReference>
<dbReference type="Gene3D" id="3.40.50.150">
    <property type="entry name" value="Vaccinia Virus protein VP39"/>
    <property type="match status" value="1"/>
</dbReference>
<reference evidence="2" key="2">
    <citation type="submission" date="2023-05" db="EMBL/GenBank/DDBJ databases">
        <authorList>
            <consortium name="Lawrence Berkeley National Laboratory"/>
            <person name="Steindorff A."/>
            <person name="Hensen N."/>
            <person name="Bonometti L."/>
            <person name="Westerberg I."/>
            <person name="Brannstrom I.O."/>
            <person name="Guillou S."/>
            <person name="Cros-Aarteil S."/>
            <person name="Calhoun S."/>
            <person name="Haridas S."/>
            <person name="Kuo A."/>
            <person name="Mondo S."/>
            <person name="Pangilinan J."/>
            <person name="Riley R."/>
            <person name="Labutti K."/>
            <person name="Andreopoulos B."/>
            <person name="Lipzen A."/>
            <person name="Chen C."/>
            <person name="Yanf M."/>
            <person name="Daum C."/>
            <person name="Ng V."/>
            <person name="Clum A."/>
            <person name="Ohm R."/>
            <person name="Martin F."/>
            <person name="Silar P."/>
            <person name="Natvig D."/>
            <person name="Lalanne C."/>
            <person name="Gautier V."/>
            <person name="Ament-Velasquez S.L."/>
            <person name="Kruys A."/>
            <person name="Hutchinson M.I."/>
            <person name="Powell A.J."/>
            <person name="Barry K."/>
            <person name="Miller A.N."/>
            <person name="Grigoriev I.V."/>
            <person name="Debuchy R."/>
            <person name="Gladieux P."/>
            <person name="Thoren M.H."/>
            <person name="Johannesson H."/>
        </authorList>
    </citation>
    <scope>NUCLEOTIDE SEQUENCE</scope>
    <source>
        <strain evidence="2">PSN309</strain>
    </source>
</reference>
<gene>
    <name evidence="2" type="ORF">QBC35DRAFT_251684</name>
</gene>
<dbReference type="AlphaFoldDB" id="A0AAN6WT46"/>
<dbReference type="Pfam" id="PF08241">
    <property type="entry name" value="Methyltransf_11"/>
    <property type="match status" value="1"/>
</dbReference>
<reference evidence="2" key="1">
    <citation type="journal article" date="2023" name="Mol. Phylogenet. Evol.">
        <title>Genome-scale phylogeny and comparative genomics of the fungal order Sordariales.</title>
        <authorList>
            <person name="Hensen N."/>
            <person name="Bonometti L."/>
            <person name="Westerberg I."/>
            <person name="Brannstrom I.O."/>
            <person name="Guillou S."/>
            <person name="Cros-Aarteil S."/>
            <person name="Calhoun S."/>
            <person name="Haridas S."/>
            <person name="Kuo A."/>
            <person name="Mondo S."/>
            <person name="Pangilinan J."/>
            <person name="Riley R."/>
            <person name="LaButti K."/>
            <person name="Andreopoulos B."/>
            <person name="Lipzen A."/>
            <person name="Chen C."/>
            <person name="Yan M."/>
            <person name="Daum C."/>
            <person name="Ng V."/>
            <person name="Clum A."/>
            <person name="Steindorff A."/>
            <person name="Ohm R.A."/>
            <person name="Martin F."/>
            <person name="Silar P."/>
            <person name="Natvig D.O."/>
            <person name="Lalanne C."/>
            <person name="Gautier V."/>
            <person name="Ament-Velasquez S.L."/>
            <person name="Kruys A."/>
            <person name="Hutchinson M.I."/>
            <person name="Powell A.J."/>
            <person name="Barry K."/>
            <person name="Miller A.N."/>
            <person name="Grigoriev I.V."/>
            <person name="Debuchy R."/>
            <person name="Gladieux P."/>
            <person name="Hiltunen Thoren M."/>
            <person name="Johannesson H."/>
        </authorList>
    </citation>
    <scope>NUCLEOTIDE SEQUENCE</scope>
    <source>
        <strain evidence="2">PSN309</strain>
    </source>
</reference>
<dbReference type="GO" id="GO:0032259">
    <property type="term" value="P:methylation"/>
    <property type="evidence" value="ECO:0007669"/>
    <property type="project" value="UniProtKB-KW"/>
</dbReference>
<dbReference type="InterPro" id="IPR050508">
    <property type="entry name" value="Methyltransf_Superfamily"/>
</dbReference>
<keyword evidence="3" id="KW-1185">Reference proteome</keyword>
<dbReference type="GO" id="GO:0008757">
    <property type="term" value="F:S-adenosylmethionine-dependent methyltransferase activity"/>
    <property type="evidence" value="ECO:0007669"/>
    <property type="project" value="InterPro"/>
</dbReference>
<keyword evidence="2" id="KW-0808">Transferase</keyword>
<dbReference type="EMBL" id="MU864412">
    <property type="protein sequence ID" value="KAK4186935.1"/>
    <property type="molecule type" value="Genomic_DNA"/>
</dbReference>
<organism evidence="2 3">
    <name type="scientific">Podospora australis</name>
    <dbReference type="NCBI Taxonomy" id="1536484"/>
    <lineage>
        <taxon>Eukaryota</taxon>
        <taxon>Fungi</taxon>
        <taxon>Dikarya</taxon>
        <taxon>Ascomycota</taxon>
        <taxon>Pezizomycotina</taxon>
        <taxon>Sordariomycetes</taxon>
        <taxon>Sordariomycetidae</taxon>
        <taxon>Sordariales</taxon>
        <taxon>Podosporaceae</taxon>
        <taxon>Podospora</taxon>
    </lineage>
</organism>
<accession>A0AAN6WT46</accession>
<feature type="domain" description="Methyltransferase type 11" evidence="1">
    <location>
        <begin position="55"/>
        <end position="154"/>
    </location>
</feature>
<dbReference type="SUPFAM" id="SSF53335">
    <property type="entry name" value="S-adenosyl-L-methionine-dependent methyltransferases"/>
    <property type="match status" value="1"/>
</dbReference>
<dbReference type="InterPro" id="IPR029063">
    <property type="entry name" value="SAM-dependent_MTases_sf"/>
</dbReference>
<proteinExistence type="predicted"/>
<dbReference type="PANTHER" id="PTHR42912">
    <property type="entry name" value="METHYLTRANSFERASE"/>
    <property type="match status" value="1"/>
</dbReference>
<dbReference type="InterPro" id="IPR013216">
    <property type="entry name" value="Methyltransf_11"/>
</dbReference>
<keyword evidence="2" id="KW-0489">Methyltransferase</keyword>
<evidence type="ECO:0000313" key="2">
    <source>
        <dbReference type="EMBL" id="KAK4186935.1"/>
    </source>
</evidence>